<accession>A0ABY5K628</accession>
<gene>
    <name evidence="2" type="ORF">NP075_03055</name>
</gene>
<proteinExistence type="predicted"/>
<name>A0ABY5K628_9CELL</name>
<evidence type="ECO:0008006" key="4">
    <source>
        <dbReference type="Google" id="ProtNLM"/>
    </source>
</evidence>
<organism evidence="2 3">
    <name type="scientific">Cellulomonas wangsupingiae</name>
    <dbReference type="NCBI Taxonomy" id="2968085"/>
    <lineage>
        <taxon>Bacteria</taxon>
        <taxon>Bacillati</taxon>
        <taxon>Actinomycetota</taxon>
        <taxon>Actinomycetes</taxon>
        <taxon>Micrococcales</taxon>
        <taxon>Cellulomonadaceae</taxon>
        <taxon>Cellulomonas</taxon>
    </lineage>
</organism>
<protein>
    <recommendedName>
        <fullName evidence="4">PASTA domain-containing protein</fullName>
    </recommendedName>
</protein>
<keyword evidence="3" id="KW-1185">Reference proteome</keyword>
<feature type="region of interest" description="Disordered" evidence="1">
    <location>
        <begin position="14"/>
        <end position="91"/>
    </location>
</feature>
<evidence type="ECO:0000313" key="2">
    <source>
        <dbReference type="EMBL" id="UUI65729.1"/>
    </source>
</evidence>
<evidence type="ECO:0000313" key="3">
    <source>
        <dbReference type="Proteomes" id="UP001317322"/>
    </source>
</evidence>
<dbReference type="Proteomes" id="UP001317322">
    <property type="component" value="Chromosome"/>
</dbReference>
<feature type="compositionally biased region" description="Pro residues" evidence="1">
    <location>
        <begin position="64"/>
        <end position="76"/>
    </location>
</feature>
<dbReference type="EMBL" id="CP101989">
    <property type="protein sequence ID" value="UUI65729.1"/>
    <property type="molecule type" value="Genomic_DNA"/>
</dbReference>
<reference evidence="2 3" key="1">
    <citation type="submission" date="2022-07" db="EMBL/GenBank/DDBJ databases">
        <title>Novel species in genus cellulomonas.</title>
        <authorList>
            <person name="Ye L."/>
        </authorList>
    </citation>
    <scope>NUCLEOTIDE SEQUENCE [LARGE SCALE GENOMIC DNA]</scope>
    <source>
        <strain evidence="3">zg-Y908</strain>
    </source>
</reference>
<evidence type="ECO:0000256" key="1">
    <source>
        <dbReference type="SAM" id="MobiDB-lite"/>
    </source>
</evidence>
<sequence>MSVDGQASMWFYDRAWDPSTCTVGPPETLDGSTSSGAAEQEAADQQVPEPDVMVEPLPSQVVPLPEPVAPQDPAPADPSVCDPTSTPTGDAAASAARDLMTRLGVDVDGYEVTVSDDTGVPGLVSVTGAQVVDGTQTGLGWSVQLAGTGVQSVSAPLATLVELGSYDVVSADAAVERLNDPRFGASYGGVVPLAARAGGRVVQDAVTADGLAPESFVDPGATAEPTVPAVPSPGDPIAWPVQEVTITGARLGATYLSTPTGASLLVPAWELTDADGGTWSVVAVVDEQLDLSPA</sequence>